<keyword evidence="1" id="KW-0472">Membrane</keyword>
<dbReference type="EMBL" id="BNJJ01000013">
    <property type="protein sequence ID" value="GHO86688.1"/>
    <property type="molecule type" value="Genomic_DNA"/>
</dbReference>
<evidence type="ECO:0008006" key="4">
    <source>
        <dbReference type="Google" id="ProtNLM"/>
    </source>
</evidence>
<dbReference type="RefSeq" id="WP_201364305.1">
    <property type="nucleotide sequence ID" value="NZ_BNJJ01000013.1"/>
</dbReference>
<dbReference type="Proteomes" id="UP000635565">
    <property type="component" value="Unassembled WGS sequence"/>
</dbReference>
<accession>A0ABQ3VMU4</accession>
<gene>
    <name evidence="2" type="ORF">KSZ_46940</name>
</gene>
<keyword evidence="1" id="KW-1133">Transmembrane helix</keyword>
<comment type="caution">
    <text evidence="2">The sequence shown here is derived from an EMBL/GenBank/DDBJ whole genome shotgun (WGS) entry which is preliminary data.</text>
</comment>
<evidence type="ECO:0000256" key="1">
    <source>
        <dbReference type="SAM" id="Phobius"/>
    </source>
</evidence>
<sequence length="114" mass="12615">MAERPSDIVTETEILDRAVWRKWNRYTWSGLLIVGIGCLLVVVGLLMKTGAYSAEGLLIGIGAIVVLIGLIRVAIGLINPMSPSDVRIGRRRRFRREVDADPILSTLQDEETTP</sequence>
<keyword evidence="1" id="KW-0812">Transmembrane</keyword>
<reference evidence="2 3" key="1">
    <citation type="journal article" date="2021" name="Int. J. Syst. Evol. Microbiol.">
        <title>Reticulibacter mediterranei gen. nov., sp. nov., within the new family Reticulibacteraceae fam. nov., and Ktedonospora formicarum gen. nov., sp. nov., Ktedonobacter robiniae sp. nov., Dictyobacter formicarum sp. nov. and Dictyobacter arantiisoli sp. nov., belonging to the class Ktedonobacteria.</title>
        <authorList>
            <person name="Yabe S."/>
            <person name="Zheng Y."/>
            <person name="Wang C.M."/>
            <person name="Sakai Y."/>
            <person name="Abe K."/>
            <person name="Yokota A."/>
            <person name="Donadio S."/>
            <person name="Cavaletti L."/>
            <person name="Monciardini P."/>
        </authorList>
    </citation>
    <scope>NUCLEOTIDE SEQUENCE [LARGE SCALE GENOMIC DNA]</scope>
    <source>
        <strain evidence="2 3">SOSP1-9</strain>
    </source>
</reference>
<evidence type="ECO:0000313" key="2">
    <source>
        <dbReference type="EMBL" id="GHO86688.1"/>
    </source>
</evidence>
<keyword evidence="3" id="KW-1185">Reference proteome</keyword>
<name>A0ABQ3VMU4_9CHLR</name>
<protein>
    <recommendedName>
        <fullName evidence="4">DUF2631 domain-containing protein</fullName>
    </recommendedName>
</protein>
<proteinExistence type="predicted"/>
<organism evidence="2 3">
    <name type="scientific">Dictyobacter formicarum</name>
    <dbReference type="NCBI Taxonomy" id="2778368"/>
    <lineage>
        <taxon>Bacteria</taxon>
        <taxon>Bacillati</taxon>
        <taxon>Chloroflexota</taxon>
        <taxon>Ktedonobacteria</taxon>
        <taxon>Ktedonobacterales</taxon>
        <taxon>Dictyobacteraceae</taxon>
        <taxon>Dictyobacter</taxon>
    </lineage>
</organism>
<feature type="transmembrane region" description="Helical" evidence="1">
    <location>
        <begin position="26"/>
        <end position="46"/>
    </location>
</feature>
<feature type="transmembrane region" description="Helical" evidence="1">
    <location>
        <begin position="58"/>
        <end position="78"/>
    </location>
</feature>
<evidence type="ECO:0000313" key="3">
    <source>
        <dbReference type="Proteomes" id="UP000635565"/>
    </source>
</evidence>